<feature type="domain" description="Zn(2)-C6 fungal-type" evidence="3">
    <location>
        <begin position="67"/>
        <end position="103"/>
    </location>
</feature>
<dbReference type="EMBL" id="JAGMWT010000001">
    <property type="protein sequence ID" value="KAH7138389.1"/>
    <property type="molecule type" value="Genomic_DNA"/>
</dbReference>
<gene>
    <name evidence="4" type="ORF">B0J11DRAFT_14366</name>
</gene>
<feature type="region of interest" description="Disordered" evidence="2">
    <location>
        <begin position="434"/>
        <end position="536"/>
    </location>
</feature>
<name>A0A9P9EJS6_9PLEO</name>
<feature type="region of interest" description="Disordered" evidence="2">
    <location>
        <begin position="32"/>
        <end position="59"/>
    </location>
</feature>
<comment type="caution">
    <text evidence="4">The sequence shown here is derived from an EMBL/GenBank/DDBJ whole genome shotgun (WGS) entry which is preliminary data.</text>
</comment>
<accession>A0A9P9EJS6</accession>
<sequence length="536" mass="58300">MELESFPRYSQPPPMNFPIYCQHERNVQPNFGLARPDPRTCPINGPRGRGSGREEDNGGTRRRIAVACARCRKRKIRCSGDPGNGLGCLNCKSAGVDLSHCQFHRVGSREANDVMFQQYMSGFSHSIPGHVNPDAMMPLYTPSNTTGTKAMSSANNCPTLDTKTMFPQGWTVPFSEDTSPIDTYNLDQSSAYIPSQNTMTHLYNPSYRWNQASQRATQSRQYLGHDMPSSYMHTGISYLQTSGISPTVTGDAISPLNMTSMGSALPMALPERSRPHHSRVSDTLVPQQRQLPIPHPSPAPTTKNLIDKIQLRNTTIMSETIRSRSSTNSTAFGKSATWNPDTSGTEGHRGSTSEASDAERLVDVAASAPINTTTSSVVNLLPISTLSTDGLIRTATEPQLNFATNIATESRPSFATTTQGQLNFSTNLLDTVSPPTPSATYSNIRGCPNPIPVSGPAPGLGHQGSPTHLYNFESTSKRHSQESSSNEGTLVNGQLYTPLGPPKPPRRSPFDSRHHGMESRAIPTHRASTSNLNRGY</sequence>
<dbReference type="OrthoDB" id="5394557at2759"/>
<reference evidence="4" key="1">
    <citation type="journal article" date="2021" name="Nat. Commun.">
        <title>Genetic determinants of endophytism in the Arabidopsis root mycobiome.</title>
        <authorList>
            <person name="Mesny F."/>
            <person name="Miyauchi S."/>
            <person name="Thiergart T."/>
            <person name="Pickel B."/>
            <person name="Atanasova L."/>
            <person name="Karlsson M."/>
            <person name="Huettel B."/>
            <person name="Barry K.W."/>
            <person name="Haridas S."/>
            <person name="Chen C."/>
            <person name="Bauer D."/>
            <person name="Andreopoulos W."/>
            <person name="Pangilinan J."/>
            <person name="LaButti K."/>
            <person name="Riley R."/>
            <person name="Lipzen A."/>
            <person name="Clum A."/>
            <person name="Drula E."/>
            <person name="Henrissat B."/>
            <person name="Kohler A."/>
            <person name="Grigoriev I.V."/>
            <person name="Martin F.M."/>
            <person name="Hacquard S."/>
        </authorList>
    </citation>
    <scope>NUCLEOTIDE SEQUENCE</scope>
    <source>
        <strain evidence="4">MPI-CAGE-CH-0243</strain>
    </source>
</reference>
<dbReference type="GO" id="GO:0008270">
    <property type="term" value="F:zinc ion binding"/>
    <property type="evidence" value="ECO:0007669"/>
    <property type="project" value="InterPro"/>
</dbReference>
<dbReference type="SMART" id="SM00066">
    <property type="entry name" value="GAL4"/>
    <property type="match status" value="1"/>
</dbReference>
<dbReference type="GO" id="GO:0000981">
    <property type="term" value="F:DNA-binding transcription factor activity, RNA polymerase II-specific"/>
    <property type="evidence" value="ECO:0007669"/>
    <property type="project" value="InterPro"/>
</dbReference>
<feature type="compositionally biased region" description="Polar residues" evidence="2">
    <location>
        <begin position="482"/>
        <end position="495"/>
    </location>
</feature>
<dbReference type="CDD" id="cd00067">
    <property type="entry name" value="GAL4"/>
    <property type="match status" value="1"/>
</dbReference>
<dbReference type="SUPFAM" id="SSF57701">
    <property type="entry name" value="Zn2/Cys6 DNA-binding domain"/>
    <property type="match status" value="1"/>
</dbReference>
<feature type="compositionally biased region" description="Polar residues" evidence="2">
    <location>
        <begin position="321"/>
        <end position="345"/>
    </location>
</feature>
<feature type="compositionally biased region" description="Polar residues" evidence="2">
    <location>
        <begin position="464"/>
        <end position="474"/>
    </location>
</feature>
<feature type="compositionally biased region" description="Basic and acidic residues" evidence="2">
    <location>
        <begin position="508"/>
        <end position="518"/>
    </location>
</feature>
<dbReference type="InterPro" id="IPR036864">
    <property type="entry name" value="Zn2-C6_fun-type_DNA-bd_sf"/>
</dbReference>
<evidence type="ECO:0000256" key="1">
    <source>
        <dbReference type="ARBA" id="ARBA00023242"/>
    </source>
</evidence>
<feature type="compositionally biased region" description="Basic and acidic residues" evidence="2">
    <location>
        <begin position="346"/>
        <end position="357"/>
    </location>
</feature>
<evidence type="ECO:0000313" key="5">
    <source>
        <dbReference type="Proteomes" id="UP000700596"/>
    </source>
</evidence>
<evidence type="ECO:0000313" key="4">
    <source>
        <dbReference type="EMBL" id="KAH7138389.1"/>
    </source>
</evidence>
<evidence type="ECO:0000259" key="3">
    <source>
        <dbReference type="PROSITE" id="PS50048"/>
    </source>
</evidence>
<evidence type="ECO:0000256" key="2">
    <source>
        <dbReference type="SAM" id="MobiDB-lite"/>
    </source>
</evidence>
<feature type="compositionally biased region" description="Polar residues" evidence="2">
    <location>
        <begin position="526"/>
        <end position="536"/>
    </location>
</feature>
<keyword evidence="1" id="KW-0539">Nucleus</keyword>
<dbReference type="Proteomes" id="UP000700596">
    <property type="component" value="Unassembled WGS sequence"/>
</dbReference>
<proteinExistence type="predicted"/>
<feature type="region of interest" description="Disordered" evidence="2">
    <location>
        <begin position="321"/>
        <end position="357"/>
    </location>
</feature>
<dbReference type="InterPro" id="IPR001138">
    <property type="entry name" value="Zn2Cys6_DnaBD"/>
</dbReference>
<dbReference type="PROSITE" id="PS50048">
    <property type="entry name" value="ZN2_CY6_FUNGAL_2"/>
    <property type="match status" value="1"/>
</dbReference>
<organism evidence="4 5">
    <name type="scientific">Dendryphion nanum</name>
    <dbReference type="NCBI Taxonomy" id="256645"/>
    <lineage>
        <taxon>Eukaryota</taxon>
        <taxon>Fungi</taxon>
        <taxon>Dikarya</taxon>
        <taxon>Ascomycota</taxon>
        <taxon>Pezizomycotina</taxon>
        <taxon>Dothideomycetes</taxon>
        <taxon>Pleosporomycetidae</taxon>
        <taxon>Pleosporales</taxon>
        <taxon>Torulaceae</taxon>
        <taxon>Dendryphion</taxon>
    </lineage>
</organism>
<dbReference type="Pfam" id="PF00172">
    <property type="entry name" value="Zn_clus"/>
    <property type="match status" value="1"/>
</dbReference>
<protein>
    <recommendedName>
        <fullName evidence="3">Zn(2)-C6 fungal-type domain-containing protein</fullName>
    </recommendedName>
</protein>
<dbReference type="Gene3D" id="4.10.240.10">
    <property type="entry name" value="Zn(2)-C6 fungal-type DNA-binding domain"/>
    <property type="match status" value="1"/>
</dbReference>
<dbReference type="AlphaFoldDB" id="A0A9P9EJS6"/>
<keyword evidence="5" id="KW-1185">Reference proteome</keyword>